<dbReference type="AlphaFoldDB" id="A0A8X7TN44"/>
<evidence type="ECO:0000313" key="3">
    <source>
        <dbReference type="Proteomes" id="UP000886595"/>
    </source>
</evidence>
<proteinExistence type="predicted"/>
<evidence type="ECO:0000256" key="1">
    <source>
        <dbReference type="SAM" id="Phobius"/>
    </source>
</evidence>
<reference evidence="2 3" key="1">
    <citation type="submission" date="2020-02" db="EMBL/GenBank/DDBJ databases">
        <authorList>
            <person name="Ma Q."/>
            <person name="Huang Y."/>
            <person name="Song X."/>
            <person name="Pei D."/>
        </authorList>
    </citation>
    <scope>NUCLEOTIDE SEQUENCE [LARGE SCALE GENOMIC DNA]</scope>
    <source>
        <strain evidence="2">Sxm20200214</strain>
        <tissue evidence="2">Leaf</tissue>
    </source>
</reference>
<keyword evidence="1" id="KW-1133">Transmembrane helix</keyword>
<comment type="caution">
    <text evidence="2">The sequence shown here is derived from an EMBL/GenBank/DDBJ whole genome shotgun (WGS) entry which is preliminary data.</text>
</comment>
<protein>
    <submittedName>
        <fullName evidence="2">Uncharacterized protein</fullName>
    </submittedName>
</protein>
<evidence type="ECO:0000313" key="2">
    <source>
        <dbReference type="EMBL" id="KAG2247306.1"/>
    </source>
</evidence>
<gene>
    <name evidence="2" type="ORF">Bca52824_086934</name>
</gene>
<accession>A0A8X7TN44</accession>
<keyword evidence="1" id="KW-0472">Membrane</keyword>
<dbReference type="OrthoDB" id="10424511at2759"/>
<keyword evidence="3" id="KW-1185">Reference proteome</keyword>
<organism evidence="2 3">
    <name type="scientific">Brassica carinata</name>
    <name type="common">Ethiopian mustard</name>
    <name type="synonym">Abyssinian cabbage</name>
    <dbReference type="NCBI Taxonomy" id="52824"/>
    <lineage>
        <taxon>Eukaryota</taxon>
        <taxon>Viridiplantae</taxon>
        <taxon>Streptophyta</taxon>
        <taxon>Embryophyta</taxon>
        <taxon>Tracheophyta</taxon>
        <taxon>Spermatophyta</taxon>
        <taxon>Magnoliopsida</taxon>
        <taxon>eudicotyledons</taxon>
        <taxon>Gunneridae</taxon>
        <taxon>Pentapetalae</taxon>
        <taxon>rosids</taxon>
        <taxon>malvids</taxon>
        <taxon>Brassicales</taxon>
        <taxon>Brassicaceae</taxon>
        <taxon>Brassiceae</taxon>
        <taxon>Brassica</taxon>
    </lineage>
</organism>
<feature type="transmembrane region" description="Helical" evidence="1">
    <location>
        <begin position="47"/>
        <end position="66"/>
    </location>
</feature>
<dbReference type="Proteomes" id="UP000886595">
    <property type="component" value="Unassembled WGS sequence"/>
</dbReference>
<dbReference type="EMBL" id="JAAMPC010000017">
    <property type="protein sequence ID" value="KAG2247306.1"/>
    <property type="molecule type" value="Genomic_DNA"/>
</dbReference>
<name>A0A8X7TN44_BRACI</name>
<sequence length="117" mass="13735">MFTVRIAQKNHHPQRFQTKGPDNVPPDGIRFPKSCAFNTPLYEQVRIFESFTCLICFCFGVSFIVLTEPFIHYDWVSYLIGFREFVVLVYWSTRNDVLLSALYLCSYFELKLTFVGV</sequence>
<keyword evidence="1" id="KW-0812">Transmembrane</keyword>